<protein>
    <recommendedName>
        <fullName evidence="7">Flagellar L-ring protein</fullName>
    </recommendedName>
    <alternativeName>
        <fullName evidence="7">Basal body L-ring protein</fullName>
    </alternativeName>
</protein>
<keyword evidence="8" id="KW-0966">Cell projection</keyword>
<gene>
    <name evidence="7 8" type="primary">flgH</name>
    <name evidence="8" type="ORF">O4H49_06885</name>
</gene>
<dbReference type="RefSeq" id="WP_269422691.1">
    <property type="nucleotide sequence ID" value="NZ_JAPWGY010000002.1"/>
</dbReference>
<dbReference type="EMBL" id="JAPWGY010000002">
    <property type="protein sequence ID" value="MCZ4280495.1"/>
    <property type="molecule type" value="Genomic_DNA"/>
</dbReference>
<dbReference type="PRINTS" id="PR01008">
    <property type="entry name" value="FLGLRINGFLGH"/>
</dbReference>
<evidence type="ECO:0000313" key="8">
    <source>
        <dbReference type="EMBL" id="MCZ4280495.1"/>
    </source>
</evidence>
<keyword evidence="8" id="KW-0282">Flagellum</keyword>
<evidence type="ECO:0000256" key="3">
    <source>
        <dbReference type="ARBA" id="ARBA00022729"/>
    </source>
</evidence>
<sequence length="250" mass="27052">MSHLFKATLGKGAVAVLIGLSLTACNALSRISQIGEEPKLSKIENPAPPQPISLPMPAPQVAERQPNSLWRPGSRAFLKDQRADQIGDLLTVVIQIADEAKVSNTTERTRASAEGAGLSSFLGYETELGRVFNDNLNPASLVDADSSSSSKGVGSVDRNESIKLRVAALVTQVMPNGNLIISGRQEVRVNYEVRELLVSGMIRPEDITSTNTISYDQIAEARIAYGGRGQLSDVQQPRYGQQLYDIIFPF</sequence>
<dbReference type="PROSITE" id="PS51257">
    <property type="entry name" value="PROKAR_LIPOPROTEIN"/>
    <property type="match status" value="1"/>
</dbReference>
<keyword evidence="8" id="KW-0969">Cilium</keyword>
<evidence type="ECO:0000256" key="6">
    <source>
        <dbReference type="ARBA" id="ARBA00023237"/>
    </source>
</evidence>
<keyword evidence="9" id="KW-1185">Reference proteome</keyword>
<name>A0ABT4LHB1_9PROT</name>
<evidence type="ECO:0000256" key="7">
    <source>
        <dbReference type="HAMAP-Rule" id="MF_00415"/>
    </source>
</evidence>
<comment type="caution">
    <text evidence="8">The sequence shown here is derived from an EMBL/GenBank/DDBJ whole genome shotgun (WGS) entry which is preliminary data.</text>
</comment>
<evidence type="ECO:0000256" key="1">
    <source>
        <dbReference type="ARBA" id="ARBA00002591"/>
    </source>
</evidence>
<keyword evidence="7" id="KW-0449">Lipoprotein</keyword>
<dbReference type="NCBIfam" id="NF001305">
    <property type="entry name" value="PRK00249.1-5"/>
    <property type="match status" value="1"/>
</dbReference>
<dbReference type="PANTHER" id="PTHR34933:SF1">
    <property type="entry name" value="FLAGELLAR L-RING PROTEIN"/>
    <property type="match status" value="1"/>
</dbReference>
<dbReference type="InterPro" id="IPR000527">
    <property type="entry name" value="Flag_Lring"/>
</dbReference>
<keyword evidence="4 7" id="KW-0472">Membrane</keyword>
<comment type="subcellular location">
    <subcellularLocation>
        <location evidence="7">Cell outer membrane</location>
        <topology evidence="7">Lipid-anchor</topology>
    </subcellularLocation>
    <subcellularLocation>
        <location evidence="7">Bacterial flagellum basal body</location>
    </subcellularLocation>
</comment>
<evidence type="ECO:0000256" key="5">
    <source>
        <dbReference type="ARBA" id="ARBA00023143"/>
    </source>
</evidence>
<keyword evidence="3 7" id="KW-0732">Signal</keyword>
<comment type="subunit">
    <text evidence="7">The basal body constitutes a major portion of the flagellar organelle and consists of four rings (L,P,S, and M) mounted on a central rod.</text>
</comment>
<comment type="function">
    <text evidence="1 7">Assembles around the rod to form the L-ring and probably protects the motor/basal body from shearing forces during rotation.</text>
</comment>
<keyword evidence="5 7" id="KW-0975">Bacterial flagellum</keyword>
<proteinExistence type="inferred from homology"/>
<organism evidence="8 9">
    <name type="scientific">Kiloniella laminariae</name>
    <dbReference type="NCBI Taxonomy" id="454162"/>
    <lineage>
        <taxon>Bacteria</taxon>
        <taxon>Pseudomonadati</taxon>
        <taxon>Pseudomonadota</taxon>
        <taxon>Alphaproteobacteria</taxon>
        <taxon>Rhodospirillales</taxon>
        <taxon>Kiloniellaceae</taxon>
        <taxon>Kiloniella</taxon>
    </lineage>
</organism>
<dbReference type="Proteomes" id="UP001069802">
    <property type="component" value="Unassembled WGS sequence"/>
</dbReference>
<dbReference type="HAMAP" id="MF_00415">
    <property type="entry name" value="FlgH"/>
    <property type="match status" value="1"/>
</dbReference>
<reference evidence="8" key="1">
    <citation type="submission" date="2022-12" db="EMBL/GenBank/DDBJ databases">
        <title>Bacterial isolates from different developmental stages of Nematostella vectensis.</title>
        <authorList>
            <person name="Fraune S."/>
        </authorList>
    </citation>
    <scope>NUCLEOTIDE SEQUENCE</scope>
    <source>
        <strain evidence="8">G21630-S1</strain>
    </source>
</reference>
<dbReference type="PANTHER" id="PTHR34933">
    <property type="entry name" value="FLAGELLAR L-RING PROTEIN"/>
    <property type="match status" value="1"/>
</dbReference>
<keyword evidence="6 7" id="KW-0998">Cell outer membrane</keyword>
<evidence type="ECO:0000313" key="9">
    <source>
        <dbReference type="Proteomes" id="UP001069802"/>
    </source>
</evidence>
<dbReference type="Pfam" id="PF02107">
    <property type="entry name" value="FlgH"/>
    <property type="match status" value="1"/>
</dbReference>
<evidence type="ECO:0000256" key="2">
    <source>
        <dbReference type="ARBA" id="ARBA00006929"/>
    </source>
</evidence>
<accession>A0ABT4LHB1</accession>
<comment type="similarity">
    <text evidence="2 7">Belongs to the FlgH family.</text>
</comment>
<evidence type="ECO:0000256" key="4">
    <source>
        <dbReference type="ARBA" id="ARBA00023136"/>
    </source>
</evidence>